<protein>
    <submittedName>
        <fullName evidence="1">Uncharacterized protein</fullName>
    </submittedName>
</protein>
<keyword evidence="2" id="KW-1185">Reference proteome</keyword>
<proteinExistence type="predicted"/>
<comment type="caution">
    <text evidence="1">The sequence shown here is derived from an EMBL/GenBank/DDBJ whole genome shotgun (WGS) entry which is preliminary data.</text>
</comment>
<dbReference type="Proteomes" id="UP000602510">
    <property type="component" value="Unassembled WGS sequence"/>
</dbReference>
<accession>A0A833WZL7</accession>
<dbReference type="EMBL" id="WSZM01000080">
    <property type="protein sequence ID" value="KAF4043686.1"/>
    <property type="molecule type" value="Genomic_DNA"/>
</dbReference>
<evidence type="ECO:0000313" key="2">
    <source>
        <dbReference type="Proteomes" id="UP000602510"/>
    </source>
</evidence>
<evidence type="ECO:0000313" key="1">
    <source>
        <dbReference type="EMBL" id="KAF4043686.1"/>
    </source>
</evidence>
<sequence length="76" mass="8218">MQPPYAVPVDDVAKVNANAAEVVVTIPAEELKPDRDPSGILLGEWEAPAVRTAPLTASWQPAAPAFQWRKSLLAWV</sequence>
<organism evidence="1 2">
    <name type="scientific">Phytophthora infestans</name>
    <name type="common">Potato late blight agent</name>
    <name type="synonym">Botrytis infestans</name>
    <dbReference type="NCBI Taxonomy" id="4787"/>
    <lineage>
        <taxon>Eukaryota</taxon>
        <taxon>Sar</taxon>
        <taxon>Stramenopiles</taxon>
        <taxon>Oomycota</taxon>
        <taxon>Peronosporomycetes</taxon>
        <taxon>Peronosporales</taxon>
        <taxon>Peronosporaceae</taxon>
        <taxon>Phytophthora</taxon>
    </lineage>
</organism>
<name>A0A833WZL7_PHYIN</name>
<dbReference type="AlphaFoldDB" id="A0A833WZL7"/>
<reference evidence="1" key="1">
    <citation type="submission" date="2020-04" db="EMBL/GenBank/DDBJ databases">
        <title>Hybrid Assembly of Korean Phytophthora infestans isolates.</title>
        <authorList>
            <person name="Prokchorchik M."/>
            <person name="Lee Y."/>
            <person name="Seo J."/>
            <person name="Cho J.-H."/>
            <person name="Park Y.-E."/>
            <person name="Jang D.-C."/>
            <person name="Im J.-S."/>
            <person name="Choi J.-G."/>
            <person name="Park H.-J."/>
            <person name="Lee G.-B."/>
            <person name="Lee Y.-G."/>
            <person name="Hong S.-Y."/>
            <person name="Cho K."/>
            <person name="Sohn K.H."/>
        </authorList>
    </citation>
    <scope>NUCLEOTIDE SEQUENCE</scope>
    <source>
        <strain evidence="1">KR_1_A1</strain>
    </source>
</reference>
<gene>
    <name evidence="1" type="ORF">GN244_ATG03999</name>
</gene>